<evidence type="ECO:0000313" key="2">
    <source>
        <dbReference type="Proteomes" id="UP001302812"/>
    </source>
</evidence>
<dbReference type="Proteomes" id="UP001302812">
    <property type="component" value="Unassembled WGS sequence"/>
</dbReference>
<keyword evidence="2" id="KW-1185">Reference proteome</keyword>
<name>A0AAN6TGZ0_9PEZI</name>
<evidence type="ECO:0000313" key="1">
    <source>
        <dbReference type="EMBL" id="KAK4114284.1"/>
    </source>
</evidence>
<reference evidence="1" key="1">
    <citation type="journal article" date="2023" name="Mol. Phylogenet. Evol.">
        <title>Genome-scale phylogeny and comparative genomics of the fungal order Sordariales.</title>
        <authorList>
            <person name="Hensen N."/>
            <person name="Bonometti L."/>
            <person name="Westerberg I."/>
            <person name="Brannstrom I.O."/>
            <person name="Guillou S."/>
            <person name="Cros-Aarteil S."/>
            <person name="Calhoun S."/>
            <person name="Haridas S."/>
            <person name="Kuo A."/>
            <person name="Mondo S."/>
            <person name="Pangilinan J."/>
            <person name="Riley R."/>
            <person name="LaButti K."/>
            <person name="Andreopoulos B."/>
            <person name="Lipzen A."/>
            <person name="Chen C."/>
            <person name="Yan M."/>
            <person name="Daum C."/>
            <person name="Ng V."/>
            <person name="Clum A."/>
            <person name="Steindorff A."/>
            <person name="Ohm R.A."/>
            <person name="Martin F."/>
            <person name="Silar P."/>
            <person name="Natvig D.O."/>
            <person name="Lalanne C."/>
            <person name="Gautier V."/>
            <person name="Ament-Velasquez S.L."/>
            <person name="Kruys A."/>
            <person name="Hutchinson M.I."/>
            <person name="Powell A.J."/>
            <person name="Barry K."/>
            <person name="Miller A.N."/>
            <person name="Grigoriev I.V."/>
            <person name="Debuchy R."/>
            <person name="Gladieux P."/>
            <person name="Hiltunen Thoren M."/>
            <person name="Johannesson H."/>
        </authorList>
    </citation>
    <scope>NUCLEOTIDE SEQUENCE</scope>
    <source>
        <strain evidence="1">CBS 508.74</strain>
    </source>
</reference>
<proteinExistence type="predicted"/>
<gene>
    <name evidence="1" type="ORF">N656DRAFT_582388</name>
</gene>
<comment type="caution">
    <text evidence="1">The sequence shown here is derived from an EMBL/GenBank/DDBJ whole genome shotgun (WGS) entry which is preliminary data.</text>
</comment>
<organism evidence="1 2">
    <name type="scientific">Canariomyces notabilis</name>
    <dbReference type="NCBI Taxonomy" id="2074819"/>
    <lineage>
        <taxon>Eukaryota</taxon>
        <taxon>Fungi</taxon>
        <taxon>Dikarya</taxon>
        <taxon>Ascomycota</taxon>
        <taxon>Pezizomycotina</taxon>
        <taxon>Sordariomycetes</taxon>
        <taxon>Sordariomycetidae</taxon>
        <taxon>Sordariales</taxon>
        <taxon>Chaetomiaceae</taxon>
        <taxon>Canariomyces</taxon>
    </lineage>
</organism>
<dbReference type="RefSeq" id="XP_064671854.1">
    <property type="nucleotide sequence ID" value="XM_064810176.1"/>
</dbReference>
<reference evidence="1" key="2">
    <citation type="submission" date="2023-05" db="EMBL/GenBank/DDBJ databases">
        <authorList>
            <consortium name="Lawrence Berkeley National Laboratory"/>
            <person name="Steindorff A."/>
            <person name="Hensen N."/>
            <person name="Bonometti L."/>
            <person name="Westerberg I."/>
            <person name="Brannstrom I.O."/>
            <person name="Guillou S."/>
            <person name="Cros-Aarteil S."/>
            <person name="Calhoun S."/>
            <person name="Haridas S."/>
            <person name="Kuo A."/>
            <person name="Mondo S."/>
            <person name="Pangilinan J."/>
            <person name="Riley R."/>
            <person name="Labutti K."/>
            <person name="Andreopoulos B."/>
            <person name="Lipzen A."/>
            <person name="Chen C."/>
            <person name="Yanf M."/>
            <person name="Daum C."/>
            <person name="Ng V."/>
            <person name="Clum A."/>
            <person name="Ohm R."/>
            <person name="Martin F."/>
            <person name="Silar P."/>
            <person name="Natvig D."/>
            <person name="Lalanne C."/>
            <person name="Gautier V."/>
            <person name="Ament-Velasquez S.L."/>
            <person name="Kruys A."/>
            <person name="Hutchinson M.I."/>
            <person name="Powell A.J."/>
            <person name="Barry K."/>
            <person name="Miller A.N."/>
            <person name="Grigoriev I.V."/>
            <person name="Debuchy R."/>
            <person name="Gladieux P."/>
            <person name="Thoren M.H."/>
            <person name="Johannesson H."/>
        </authorList>
    </citation>
    <scope>NUCLEOTIDE SEQUENCE</scope>
    <source>
        <strain evidence="1">CBS 508.74</strain>
    </source>
</reference>
<protein>
    <submittedName>
        <fullName evidence="1">Uncharacterized protein</fullName>
    </submittedName>
</protein>
<dbReference type="GeneID" id="89934301"/>
<dbReference type="AlphaFoldDB" id="A0AAN6TGZ0"/>
<accession>A0AAN6TGZ0</accession>
<sequence length="182" mass="19778">MGCRYIHRKLRASALPYEMWLTRCVERPTSRRSGVSPKISRCNRIGQASGTAGRTSVVRIVGRVGHLMAQPVADVLCFGSGETPCITLLLELSWMVLSLGTAPSGPFAQGQGSPGPGTYSTVELVTTEVTDRSKVTELHRALEAVRTGARARKRKLSCNTSSRLTFCQCTGIMHHDGCRRTS</sequence>
<dbReference type="EMBL" id="MU853337">
    <property type="protein sequence ID" value="KAK4114284.1"/>
    <property type="molecule type" value="Genomic_DNA"/>
</dbReference>